<feature type="transmembrane region" description="Helical" evidence="7">
    <location>
        <begin position="143"/>
        <end position="167"/>
    </location>
</feature>
<evidence type="ECO:0000256" key="3">
    <source>
        <dbReference type="ARBA" id="ARBA00022989"/>
    </source>
</evidence>
<dbReference type="Proteomes" id="UP000234254">
    <property type="component" value="Unassembled WGS sequence"/>
</dbReference>
<feature type="transmembrane region" description="Helical" evidence="7">
    <location>
        <begin position="70"/>
        <end position="92"/>
    </location>
</feature>
<dbReference type="InterPro" id="IPR052337">
    <property type="entry name" value="SAT4-like"/>
</dbReference>
<feature type="transmembrane region" description="Helical" evidence="7">
    <location>
        <begin position="220"/>
        <end position="247"/>
    </location>
</feature>
<feature type="domain" description="Rhodopsin" evidence="8">
    <location>
        <begin position="47"/>
        <end position="284"/>
    </location>
</feature>
<evidence type="ECO:0000256" key="2">
    <source>
        <dbReference type="ARBA" id="ARBA00022692"/>
    </source>
</evidence>
<accession>A0A2I1D7W5</accession>
<evidence type="ECO:0000259" key="8">
    <source>
        <dbReference type="Pfam" id="PF20684"/>
    </source>
</evidence>
<evidence type="ECO:0000313" key="10">
    <source>
        <dbReference type="Proteomes" id="UP000234254"/>
    </source>
</evidence>
<dbReference type="EMBL" id="MSFM01000004">
    <property type="protein sequence ID" value="PKY05972.1"/>
    <property type="molecule type" value="Genomic_DNA"/>
</dbReference>
<keyword evidence="3 7" id="KW-1133">Transmembrane helix</keyword>
<dbReference type="AlphaFoldDB" id="A0A2I1D7W5"/>
<dbReference type="GeneID" id="36548631"/>
<evidence type="ECO:0000256" key="7">
    <source>
        <dbReference type="SAM" id="Phobius"/>
    </source>
</evidence>
<dbReference type="InterPro" id="IPR049326">
    <property type="entry name" value="Rhodopsin_dom_fungi"/>
</dbReference>
<feature type="transmembrane region" description="Helical" evidence="7">
    <location>
        <begin position="259"/>
        <end position="279"/>
    </location>
</feature>
<comment type="similarity">
    <text evidence="5">Belongs to the SAT4 family.</text>
</comment>
<dbReference type="GO" id="GO:0016020">
    <property type="term" value="C:membrane"/>
    <property type="evidence" value="ECO:0007669"/>
    <property type="project" value="UniProtKB-SubCell"/>
</dbReference>
<comment type="caution">
    <text evidence="9">The sequence shown here is derived from an EMBL/GenBank/DDBJ whole genome shotgun (WGS) entry which is preliminary data.</text>
</comment>
<feature type="transmembrane region" description="Helical" evidence="7">
    <location>
        <begin position="112"/>
        <end position="131"/>
    </location>
</feature>
<protein>
    <recommendedName>
        <fullName evidence="8">Rhodopsin domain-containing protein</fullName>
    </recommendedName>
</protein>
<evidence type="ECO:0000313" key="9">
    <source>
        <dbReference type="EMBL" id="PKY05972.1"/>
    </source>
</evidence>
<keyword evidence="4 7" id="KW-0472">Membrane</keyword>
<reference evidence="9" key="1">
    <citation type="submission" date="2016-12" db="EMBL/GenBank/DDBJ databases">
        <title>The genomes of Aspergillus section Nigri reveals drivers in fungal speciation.</title>
        <authorList>
            <consortium name="DOE Joint Genome Institute"/>
            <person name="Vesth T.C."/>
            <person name="Nybo J."/>
            <person name="Theobald S."/>
            <person name="Brandl J."/>
            <person name="Frisvad J.C."/>
            <person name="Nielsen K.F."/>
            <person name="Lyhne E.K."/>
            <person name="Kogle M.E."/>
            <person name="Kuo A."/>
            <person name="Riley R."/>
            <person name="Clum A."/>
            <person name="Nolan M."/>
            <person name="Lipzen A."/>
            <person name="Salamov A."/>
            <person name="Henrissat B."/>
            <person name="Wiebenga A."/>
            <person name="De vries R.P."/>
            <person name="Grigoriev I.V."/>
            <person name="Mortensen U.H."/>
            <person name="Andersen M.R."/>
            <person name="Baker S.E."/>
        </authorList>
    </citation>
    <scope>NUCLEOTIDE SEQUENCE</scope>
    <source>
        <strain evidence="9">IBT 28561</strain>
    </source>
</reference>
<feature type="region of interest" description="Disordered" evidence="6">
    <location>
        <begin position="322"/>
        <end position="354"/>
    </location>
</feature>
<feature type="region of interest" description="Disordered" evidence="6">
    <location>
        <begin position="1"/>
        <end position="21"/>
    </location>
</feature>
<proteinExistence type="inferred from homology"/>
<dbReference type="Pfam" id="PF20684">
    <property type="entry name" value="Fung_rhodopsin"/>
    <property type="match status" value="1"/>
</dbReference>
<comment type="subcellular location">
    <subcellularLocation>
        <location evidence="1">Membrane</location>
        <topology evidence="1">Multi-pass membrane protein</topology>
    </subcellularLocation>
</comment>
<name>A0A2I1D7W5_ASPC2</name>
<dbReference type="RefSeq" id="XP_024694566.1">
    <property type="nucleotide sequence ID" value="XM_024841107.1"/>
</dbReference>
<evidence type="ECO:0000256" key="1">
    <source>
        <dbReference type="ARBA" id="ARBA00004141"/>
    </source>
</evidence>
<keyword evidence="10" id="KW-1185">Reference proteome</keyword>
<dbReference type="PANTHER" id="PTHR33048">
    <property type="entry name" value="PTH11-LIKE INTEGRAL MEMBRANE PROTEIN (AFU_ORTHOLOGUE AFUA_5G11245)"/>
    <property type="match status" value="1"/>
</dbReference>
<dbReference type="VEuPathDB" id="FungiDB:P168DRAFT_326269"/>
<evidence type="ECO:0000256" key="6">
    <source>
        <dbReference type="SAM" id="MobiDB-lite"/>
    </source>
</evidence>
<dbReference type="PANTHER" id="PTHR33048:SF47">
    <property type="entry name" value="INTEGRAL MEMBRANE PROTEIN-RELATED"/>
    <property type="match status" value="1"/>
</dbReference>
<evidence type="ECO:0000256" key="4">
    <source>
        <dbReference type="ARBA" id="ARBA00023136"/>
    </source>
</evidence>
<organism evidence="9 10">
    <name type="scientific">Aspergillus campestris (strain IBT 28561)</name>
    <dbReference type="NCBI Taxonomy" id="1392248"/>
    <lineage>
        <taxon>Eukaryota</taxon>
        <taxon>Fungi</taxon>
        <taxon>Dikarya</taxon>
        <taxon>Ascomycota</taxon>
        <taxon>Pezizomycotina</taxon>
        <taxon>Eurotiomycetes</taxon>
        <taxon>Eurotiomycetidae</taxon>
        <taxon>Eurotiales</taxon>
        <taxon>Aspergillaceae</taxon>
        <taxon>Aspergillus</taxon>
        <taxon>Aspergillus subgen. Circumdati</taxon>
    </lineage>
</organism>
<sequence length="374" mass="41916">MDLSKTPAAPPPPGVTPNFDNPDGSEYEIYSISIALCMTATLTLMGRLYTRAVILRAVGLDDWLCIGGQICAWIFTVLSILNIRNGYGVHIWDLHLDKLTPFKQYDLVEEDIYALGVWFVKTAILVFYLRLSPEKRFRQITYGIIAFVAIYTLVSLLIFTLPCRPIAATWDVTLMAEAKCINQFDFVYANAAFNILSDLMALVLPIRLCWNLQTSLKQKVLLMFLFIMGSFACVVAIIRVVTMMPFIDSNDFTRFKVTLAKWCMVEINVGIICASLPALRPLLIRTRIFSARDMSAEPDSKYPPKSSRKKVSRSWNNITELDSQRTLQGGPEGDVESAIPQGGDNSGSGVVEDRTIVKSTDLEVSYEKDNPPRV</sequence>
<feature type="transmembrane region" description="Helical" evidence="7">
    <location>
        <begin position="29"/>
        <end position="49"/>
    </location>
</feature>
<keyword evidence="2 7" id="KW-0812">Transmembrane</keyword>
<dbReference type="OrthoDB" id="5401779at2759"/>
<gene>
    <name evidence="9" type="ORF">P168DRAFT_326269</name>
</gene>
<evidence type="ECO:0000256" key="5">
    <source>
        <dbReference type="ARBA" id="ARBA00038359"/>
    </source>
</evidence>
<feature type="transmembrane region" description="Helical" evidence="7">
    <location>
        <begin position="187"/>
        <end position="208"/>
    </location>
</feature>
<feature type="region of interest" description="Disordered" evidence="6">
    <location>
        <begin position="295"/>
        <end position="314"/>
    </location>
</feature>